<accession>A0A7Y9XWQ4</accession>
<evidence type="ECO:0000313" key="2">
    <source>
        <dbReference type="Proteomes" id="UP000522081"/>
    </source>
</evidence>
<sequence>MANYQIDFFDRDDRPVARMNLKGTHMEIAERLASLDNGLLRVEVRKEP</sequence>
<dbReference type="Proteomes" id="UP000522081">
    <property type="component" value="Unassembled WGS sequence"/>
</dbReference>
<dbReference type="EMBL" id="JACBZF010000003">
    <property type="protein sequence ID" value="NYH95957.1"/>
    <property type="molecule type" value="Genomic_DNA"/>
</dbReference>
<name>A0A7Y9XWQ4_9SPHN</name>
<organism evidence="1 2">
    <name type="scientific">Novosphingobium marinum</name>
    <dbReference type="NCBI Taxonomy" id="1514948"/>
    <lineage>
        <taxon>Bacteria</taxon>
        <taxon>Pseudomonadati</taxon>
        <taxon>Pseudomonadota</taxon>
        <taxon>Alphaproteobacteria</taxon>
        <taxon>Sphingomonadales</taxon>
        <taxon>Sphingomonadaceae</taxon>
        <taxon>Novosphingobium</taxon>
    </lineage>
</organism>
<keyword evidence="2" id="KW-1185">Reference proteome</keyword>
<reference evidence="1 2" key="1">
    <citation type="submission" date="2020-07" db="EMBL/GenBank/DDBJ databases">
        <title>Genomic Encyclopedia of Type Strains, Phase IV (KMG-IV): sequencing the most valuable type-strain genomes for metagenomic binning, comparative biology and taxonomic classification.</title>
        <authorList>
            <person name="Goeker M."/>
        </authorList>
    </citation>
    <scope>NUCLEOTIDE SEQUENCE [LARGE SCALE GENOMIC DNA]</scope>
    <source>
        <strain evidence="1 2">DSM 29043</strain>
    </source>
</reference>
<dbReference type="RefSeq" id="WP_179407771.1">
    <property type="nucleotide sequence ID" value="NZ_BMGF01000003.1"/>
</dbReference>
<comment type="caution">
    <text evidence="1">The sequence shown here is derived from an EMBL/GenBank/DDBJ whole genome shotgun (WGS) entry which is preliminary data.</text>
</comment>
<proteinExistence type="predicted"/>
<protein>
    <submittedName>
        <fullName evidence="1">Uncharacterized protein</fullName>
    </submittedName>
</protein>
<dbReference type="AlphaFoldDB" id="A0A7Y9XWQ4"/>
<evidence type="ECO:0000313" key="1">
    <source>
        <dbReference type="EMBL" id="NYH95957.1"/>
    </source>
</evidence>
<gene>
    <name evidence="1" type="ORF">FHS75_002286</name>
</gene>